<evidence type="ECO:0000256" key="3">
    <source>
        <dbReference type="SAM" id="MobiDB-lite"/>
    </source>
</evidence>
<protein>
    <recommendedName>
        <fullName evidence="6">Adenylate cyclase</fullName>
    </recommendedName>
</protein>
<feature type="compositionally biased region" description="Polar residues" evidence="3">
    <location>
        <begin position="819"/>
        <end position="829"/>
    </location>
</feature>
<feature type="compositionally biased region" description="Low complexity" evidence="3">
    <location>
        <begin position="358"/>
        <end position="377"/>
    </location>
</feature>
<evidence type="ECO:0008006" key="6">
    <source>
        <dbReference type="Google" id="ProtNLM"/>
    </source>
</evidence>
<name>A0A9W8DSA9_9FUNG</name>
<dbReference type="PANTHER" id="PTHR47566">
    <property type="match status" value="1"/>
</dbReference>
<feature type="region of interest" description="Disordered" evidence="3">
    <location>
        <begin position="280"/>
        <end position="377"/>
    </location>
</feature>
<keyword evidence="2" id="KW-0677">Repeat</keyword>
<evidence type="ECO:0000256" key="2">
    <source>
        <dbReference type="ARBA" id="ARBA00022737"/>
    </source>
</evidence>
<feature type="region of interest" description="Disordered" evidence="3">
    <location>
        <begin position="1259"/>
        <end position="1278"/>
    </location>
</feature>
<feature type="compositionally biased region" description="Pro residues" evidence="3">
    <location>
        <begin position="751"/>
        <end position="771"/>
    </location>
</feature>
<dbReference type="EMBL" id="JANBPT010000374">
    <property type="protein sequence ID" value="KAJ1922771.1"/>
    <property type="molecule type" value="Genomic_DNA"/>
</dbReference>
<feature type="region of interest" description="Disordered" evidence="3">
    <location>
        <begin position="632"/>
        <end position="703"/>
    </location>
</feature>
<dbReference type="Proteomes" id="UP001150569">
    <property type="component" value="Unassembled WGS sequence"/>
</dbReference>
<feature type="region of interest" description="Disordered" evidence="3">
    <location>
        <begin position="785"/>
        <end position="848"/>
    </location>
</feature>
<feature type="region of interest" description="Disordered" evidence="3">
    <location>
        <begin position="729"/>
        <end position="771"/>
    </location>
</feature>
<dbReference type="GO" id="GO:0035591">
    <property type="term" value="F:signaling adaptor activity"/>
    <property type="evidence" value="ECO:0007669"/>
    <property type="project" value="TreeGrafter"/>
</dbReference>
<feature type="region of interest" description="Disordered" evidence="3">
    <location>
        <begin position="25"/>
        <end position="74"/>
    </location>
</feature>
<dbReference type="SUPFAM" id="SSF52058">
    <property type="entry name" value="L domain-like"/>
    <property type="match status" value="1"/>
</dbReference>
<feature type="region of interest" description="Disordered" evidence="3">
    <location>
        <begin position="496"/>
        <end position="533"/>
    </location>
</feature>
<dbReference type="SMART" id="SM00364">
    <property type="entry name" value="LRR_BAC"/>
    <property type="match status" value="4"/>
</dbReference>
<keyword evidence="5" id="KW-1185">Reference proteome</keyword>
<feature type="compositionally biased region" description="Basic residues" evidence="3">
    <location>
        <begin position="306"/>
        <end position="316"/>
    </location>
</feature>
<evidence type="ECO:0000256" key="1">
    <source>
        <dbReference type="ARBA" id="ARBA00022614"/>
    </source>
</evidence>
<comment type="caution">
    <text evidence="4">The sequence shown here is derived from an EMBL/GenBank/DDBJ whole genome shotgun (WGS) entry which is preliminary data.</text>
</comment>
<feature type="compositionally biased region" description="Low complexity" evidence="3">
    <location>
        <begin position="227"/>
        <end position="240"/>
    </location>
</feature>
<dbReference type="InterPro" id="IPR052574">
    <property type="entry name" value="CDIRP"/>
</dbReference>
<dbReference type="OrthoDB" id="7451790at2759"/>
<reference evidence="4" key="1">
    <citation type="submission" date="2022-07" db="EMBL/GenBank/DDBJ databases">
        <title>Phylogenomic reconstructions and comparative analyses of Kickxellomycotina fungi.</title>
        <authorList>
            <person name="Reynolds N.K."/>
            <person name="Stajich J.E."/>
            <person name="Barry K."/>
            <person name="Grigoriev I.V."/>
            <person name="Crous P."/>
            <person name="Smith M.E."/>
        </authorList>
    </citation>
    <scope>NUCLEOTIDE SEQUENCE</scope>
    <source>
        <strain evidence="4">RSA 861</strain>
    </source>
</reference>
<dbReference type="InterPro" id="IPR003591">
    <property type="entry name" value="Leu-rich_rpt_typical-subtyp"/>
</dbReference>
<dbReference type="PANTHER" id="PTHR47566:SF1">
    <property type="entry name" value="PROTEIN NUD1"/>
    <property type="match status" value="1"/>
</dbReference>
<proteinExistence type="predicted"/>
<evidence type="ECO:0000313" key="4">
    <source>
        <dbReference type="EMBL" id="KAJ1922771.1"/>
    </source>
</evidence>
<dbReference type="InterPro" id="IPR032675">
    <property type="entry name" value="LRR_dom_sf"/>
</dbReference>
<dbReference type="PROSITE" id="PS51450">
    <property type="entry name" value="LRR"/>
    <property type="match status" value="3"/>
</dbReference>
<feature type="compositionally biased region" description="Low complexity" evidence="3">
    <location>
        <begin position="332"/>
        <end position="345"/>
    </location>
</feature>
<sequence>MSQVEDVPIDTDAFFAQFEQNPLCQFPARSPKADRLPSRPDSALGQSSQGSVSTAPSVQFNGDDDGNDHGNSMVEGSVVSLRTDSGTHPVIRPSEGWHQVMEEDAGQLADIFRPTQLENMFGPQPVSPELTPVVPARQLAPSALRHELRVQPATPSTNGSVNSARSVVDLGSGDFISQTSNPLTPELVSLNVPVATTSSITSGSLDTVTVIPRTPSSFRSPDMPAHITPTSSIPSINPSPTDRDLRINVQQLLRFDFNSTTQERMLAMIDRLDATATVDNSPVRVTRNGAGPSPLHSDDSPGSLRPKPRAHLSHRRVNFDDPPTASIHRYSHQLSATSSTSQSSQCGGGRPGVAQVNGRPGPSPRGAGSTARSGRGSLPRAQQLFTASGPLSLFHSPPASAPSNARDQPGRPVLETSGDDKNVSGQSAPGAATGLTFPSDIDQLSSISASKPLSLRAREARAAPASAVSTTPIVPTRAPSGQGILPPLLPYPKLPGLAEESWTRPPPPPPAPAAAAGKRVRLPTPTVDSSDSLGSALQLQDIHNPTSLVTASSSSSSTSSVPATNPITATAAAALKTPETPVKPLVVLPTISTPGMHRITPGNLGCAIPERVGDMRYDKVKCRWVRVRVPAGGHRAHPSPQYPNGEDHDARSPTTAGRGEPCFDTDSYPSLFQSGNTSTSATNTTTTGESSSGSAENDGQGVVPGTNAQLLMTPRPLDTAASMSLIESPDPFQSIDDLQSSLDGDVRLPCTSPPAPVNRPSTPARPTPAGYPPLKKGLLPSARVPVTAPSPQITTNATATPALPPVTPTPMHRPLASEDLSSAVPTPQRSRPPVPRLQNQPSTSSQVVAVDARTRHVQITTTHAEPGSGAPGHLRTVSVASTRQQYHSYRVPAGSTDSTNTTVSTSAAALVPSPSISARPAQLLLSSVFHLPEGSTWDLRGRHLISLSDLAPYIGDVEDLDLSDNCLTTVDVALPAVTRLIAARNRLTALPALSPDPSNWWSHLEQLDVSHNRLTSLDALAGLRHLRTLRADGNQVKSLADLGRLPRLLTLSLRGNHLECIDLDPAVCPRLEQLDLAQNQITSVPAIDQFPRLKLLNLDSNDLGCFHLNGPARQLRTLRISDNPRLGCGHDMGAPQSAVRTCAHGGALSDRPCPWRSCAFLWTYYFPHLKTFYADDSGVNVFLATFYPIICPMNPTHTTDYAPPPVAHLPSAITSPMPRTAGGAAPGTAASPSLPTRYIWHDLRNLSLRQTHLGSVSHPVSPHLPQLSPARSRPHSRPHSYYRQHRQLLPLVIDWEAIPLISNLYLSGTDCQPALTLDQRPFTLPNLVQLELRGCGITVHPTRFCLRFPHMKRLDLRDNPIPELTKGNASAESKGLTSDRAAMASSGRAGRAPPSGRLAAVKSDAEPIHSN</sequence>
<evidence type="ECO:0000313" key="5">
    <source>
        <dbReference type="Proteomes" id="UP001150569"/>
    </source>
</evidence>
<dbReference type="Pfam" id="PF13855">
    <property type="entry name" value="LRR_8"/>
    <property type="match status" value="2"/>
</dbReference>
<feature type="region of interest" description="Disordered" evidence="3">
    <location>
        <begin position="214"/>
        <end position="243"/>
    </location>
</feature>
<feature type="region of interest" description="Disordered" evidence="3">
    <location>
        <begin position="1358"/>
        <end position="1411"/>
    </location>
</feature>
<organism evidence="4 5">
    <name type="scientific">Tieghemiomyces parasiticus</name>
    <dbReference type="NCBI Taxonomy" id="78921"/>
    <lineage>
        <taxon>Eukaryota</taxon>
        <taxon>Fungi</taxon>
        <taxon>Fungi incertae sedis</taxon>
        <taxon>Zoopagomycota</taxon>
        <taxon>Kickxellomycotina</taxon>
        <taxon>Dimargaritomycetes</taxon>
        <taxon>Dimargaritales</taxon>
        <taxon>Dimargaritaceae</taxon>
        <taxon>Tieghemiomyces</taxon>
    </lineage>
</organism>
<gene>
    <name evidence="4" type="ORF">IWQ60_006303</name>
</gene>
<feature type="compositionally biased region" description="Low complexity" evidence="3">
    <location>
        <begin position="1380"/>
        <end position="1392"/>
    </location>
</feature>
<dbReference type="InterPro" id="IPR001611">
    <property type="entry name" value="Leu-rich_rpt"/>
</dbReference>
<dbReference type="Gene3D" id="3.80.10.10">
    <property type="entry name" value="Ribonuclease Inhibitor"/>
    <property type="match status" value="2"/>
</dbReference>
<keyword evidence="1" id="KW-0433">Leucine-rich repeat</keyword>
<feature type="region of interest" description="Disordered" evidence="3">
    <location>
        <begin position="390"/>
        <end position="438"/>
    </location>
</feature>
<accession>A0A9W8DSA9</accession>
<feature type="compositionally biased region" description="Polar residues" evidence="3">
    <location>
        <begin position="44"/>
        <end position="60"/>
    </location>
</feature>
<feature type="compositionally biased region" description="Low complexity" evidence="3">
    <location>
        <begin position="674"/>
        <end position="697"/>
    </location>
</feature>
<dbReference type="SMART" id="SM00369">
    <property type="entry name" value="LRR_TYP"/>
    <property type="match status" value="5"/>
</dbReference>
<feature type="compositionally biased region" description="Polar residues" evidence="3">
    <location>
        <begin position="837"/>
        <end position="847"/>
    </location>
</feature>